<sequence>MNMGTYDPNAPNGGIKYEIYQADLQIAEAREKLKDNEKVYFSKNYDQANAKRTEDFFGDLWNRIQSFESSKEKLKLLEDAVSNPGQTLVQKVNSLLNPANLVLISVFGNQGAAQVKSQLQGLVDALSKTVKDNENGNVEKQKLPFAVEKFSSSLDPILTHSDGLLSQFDNTDKGNLSEFTTRMGNISSFLNSFATNYNFNPGYLEIGDFNVWNTALSNSLSKW</sequence>
<reference evidence="1 2" key="1">
    <citation type="submission" date="2013-01" db="EMBL/GenBank/DDBJ databases">
        <authorList>
            <person name="Harkins D.M."/>
            <person name="Durkin A.S."/>
            <person name="Brinkac L.M."/>
            <person name="Haft D.H."/>
            <person name="Selengut J.D."/>
            <person name="Sanka R."/>
            <person name="DePew J."/>
            <person name="Purushe J."/>
            <person name="Picardeau M."/>
            <person name="Werts C."/>
            <person name="Goarant C."/>
            <person name="Vinetz J.M."/>
            <person name="Sutton G.G."/>
            <person name="Nierman W.C."/>
            <person name="Fouts D.E."/>
        </authorList>
    </citation>
    <scope>NUCLEOTIDE SEQUENCE [LARGE SCALE GENOMIC DNA]</scope>
    <source>
        <strain evidence="1 2">200901868</strain>
    </source>
</reference>
<proteinExistence type="predicted"/>
<organism evidence="1 2">
    <name type="scientific">Leptospira borgpetersenii serovar Pomona str. 200901868</name>
    <dbReference type="NCBI Taxonomy" id="1192866"/>
    <lineage>
        <taxon>Bacteria</taxon>
        <taxon>Pseudomonadati</taxon>
        <taxon>Spirochaetota</taxon>
        <taxon>Spirochaetia</taxon>
        <taxon>Leptospirales</taxon>
        <taxon>Leptospiraceae</taxon>
        <taxon>Leptospira</taxon>
    </lineage>
</organism>
<dbReference type="Proteomes" id="UP000012159">
    <property type="component" value="Unassembled WGS sequence"/>
</dbReference>
<accession>M6WDR9</accession>
<feature type="non-terminal residue" evidence="1">
    <location>
        <position position="223"/>
    </location>
</feature>
<protein>
    <submittedName>
        <fullName evidence="1">Uncharacterized protein</fullName>
    </submittedName>
</protein>
<dbReference type="EMBL" id="AKWF02000057">
    <property type="protein sequence ID" value="EMO63339.1"/>
    <property type="molecule type" value="Genomic_DNA"/>
</dbReference>
<dbReference type="AlphaFoldDB" id="M6WDR9"/>
<comment type="caution">
    <text evidence="1">The sequence shown here is derived from an EMBL/GenBank/DDBJ whole genome shotgun (WGS) entry which is preliminary data.</text>
</comment>
<evidence type="ECO:0000313" key="2">
    <source>
        <dbReference type="Proteomes" id="UP000012159"/>
    </source>
</evidence>
<evidence type="ECO:0000313" key="1">
    <source>
        <dbReference type="EMBL" id="EMO63339.1"/>
    </source>
</evidence>
<gene>
    <name evidence="1" type="ORF">LEP1GSC133_2280</name>
</gene>
<name>M6WDR9_LEPBO</name>